<keyword evidence="1" id="KW-0479">Metal-binding</keyword>
<proteinExistence type="predicted"/>
<dbReference type="Gene3D" id="4.10.60.10">
    <property type="entry name" value="Zinc finger, CCHC-type"/>
    <property type="match status" value="1"/>
</dbReference>
<keyword evidence="1" id="KW-0862">Zinc</keyword>
<keyword evidence="2" id="KW-0175">Coiled coil</keyword>
<dbReference type="InterPro" id="IPR001878">
    <property type="entry name" value="Znf_CCHC"/>
</dbReference>
<evidence type="ECO:0000256" key="2">
    <source>
        <dbReference type="SAM" id="Coils"/>
    </source>
</evidence>
<name>A0ABQ5ARY7_9ASTR</name>
<dbReference type="Proteomes" id="UP001151760">
    <property type="component" value="Unassembled WGS sequence"/>
</dbReference>
<organism evidence="4 5">
    <name type="scientific">Tanacetum coccineum</name>
    <dbReference type="NCBI Taxonomy" id="301880"/>
    <lineage>
        <taxon>Eukaryota</taxon>
        <taxon>Viridiplantae</taxon>
        <taxon>Streptophyta</taxon>
        <taxon>Embryophyta</taxon>
        <taxon>Tracheophyta</taxon>
        <taxon>Spermatophyta</taxon>
        <taxon>Magnoliopsida</taxon>
        <taxon>eudicotyledons</taxon>
        <taxon>Gunneridae</taxon>
        <taxon>Pentapetalae</taxon>
        <taxon>asterids</taxon>
        <taxon>campanulids</taxon>
        <taxon>Asterales</taxon>
        <taxon>Asteraceae</taxon>
        <taxon>Asteroideae</taxon>
        <taxon>Anthemideae</taxon>
        <taxon>Anthemidinae</taxon>
        <taxon>Tanacetum</taxon>
    </lineage>
</organism>
<keyword evidence="5" id="KW-1185">Reference proteome</keyword>
<evidence type="ECO:0000259" key="3">
    <source>
        <dbReference type="PROSITE" id="PS50158"/>
    </source>
</evidence>
<keyword evidence="1" id="KW-0863">Zinc-finger</keyword>
<evidence type="ECO:0000313" key="5">
    <source>
        <dbReference type="Proteomes" id="UP001151760"/>
    </source>
</evidence>
<dbReference type="SMART" id="SM00343">
    <property type="entry name" value="ZnF_C2HC"/>
    <property type="match status" value="1"/>
</dbReference>
<evidence type="ECO:0000256" key="1">
    <source>
        <dbReference type="PROSITE-ProRule" id="PRU00047"/>
    </source>
</evidence>
<dbReference type="InterPro" id="IPR036875">
    <property type="entry name" value="Znf_CCHC_sf"/>
</dbReference>
<gene>
    <name evidence="4" type="ORF">Tco_0839897</name>
</gene>
<feature type="coiled-coil region" evidence="2">
    <location>
        <begin position="373"/>
        <end position="407"/>
    </location>
</feature>
<dbReference type="SUPFAM" id="SSF57756">
    <property type="entry name" value="Retrovirus zinc finger-like domains"/>
    <property type="match status" value="1"/>
</dbReference>
<reference evidence="4" key="2">
    <citation type="submission" date="2022-01" db="EMBL/GenBank/DDBJ databases">
        <authorList>
            <person name="Yamashiro T."/>
            <person name="Shiraishi A."/>
            <person name="Satake H."/>
            <person name="Nakayama K."/>
        </authorList>
    </citation>
    <scope>NUCLEOTIDE SEQUENCE</scope>
</reference>
<feature type="domain" description="CCHC-type" evidence="3">
    <location>
        <begin position="220"/>
        <end position="233"/>
    </location>
</feature>
<dbReference type="Pfam" id="PF00098">
    <property type="entry name" value="zf-CCHC"/>
    <property type="match status" value="1"/>
</dbReference>
<reference evidence="4" key="1">
    <citation type="journal article" date="2022" name="Int. J. Mol. Sci.">
        <title>Draft Genome of Tanacetum Coccineum: Genomic Comparison of Closely Related Tanacetum-Family Plants.</title>
        <authorList>
            <person name="Yamashiro T."/>
            <person name="Shiraishi A."/>
            <person name="Nakayama K."/>
            <person name="Satake H."/>
        </authorList>
    </citation>
    <scope>NUCLEOTIDE SEQUENCE</scope>
</reference>
<comment type="caution">
    <text evidence="4">The sequence shown here is derived from an EMBL/GenBank/DDBJ whole genome shotgun (WGS) entry which is preliminary data.</text>
</comment>
<accession>A0ABQ5ARY7</accession>
<sequence>MLNYVEIEFRLDLILGLALKFGKEEFSVGFDFRRIQIPDLRVTPTVRLQMLGLRLVLPCYKEVVAYHGQADSDDTFIERGRHKNDDLTGDDLKQYEADIKAMNLIIISIPYDIYNYVDACENARDMGDKYEKRVIASREKKAAKTHDPLALVAHTSSSSSRSPPPYYVTHPPSVEWWLNARRSYNTQEESTESSNVQKETGNVQRTLRTSSLGNATNVQCYNCNAKGHYARDCIKPRVRDSKYFIEQMLLAKKDEDEVILFNEQNDFLLEDAAKMEEIEELIISEVQTPSTSFMNPLFFKSDHEQTYHEQPKIINSTTAGDPINSDIFDDPNVEINDGKVKHDKNVHDQQDTGLELLARNAFKEAEKQLILAKTVKQQNVELTKDKIRALEKERDDLQISVSNKRKQVLELKNAHTSLKHKFNTDEDKYLDSILKLEAKVKPILDYLHTVFKAIQKEFPEDVREMMNVFDSMESNLDETLTQNEILRDRLLEATLTHDVEKCVLMLADSMND</sequence>
<evidence type="ECO:0000313" key="4">
    <source>
        <dbReference type="EMBL" id="GJT05435.1"/>
    </source>
</evidence>
<dbReference type="EMBL" id="BQNB010012585">
    <property type="protein sequence ID" value="GJT05435.1"/>
    <property type="molecule type" value="Genomic_DNA"/>
</dbReference>
<dbReference type="PROSITE" id="PS50158">
    <property type="entry name" value="ZF_CCHC"/>
    <property type="match status" value="1"/>
</dbReference>
<protein>
    <submittedName>
        <fullName evidence="4">Retrovirus-related pol polyprotein from transposon TNT 1-94</fullName>
    </submittedName>
</protein>